<feature type="compositionally biased region" description="Basic and acidic residues" evidence="1">
    <location>
        <begin position="162"/>
        <end position="174"/>
    </location>
</feature>
<sequence>MGLLSALLVVAAPVACRKPAQPSEAYTQAHTRFGKLYGEKGDDAFLDPALAEVESLLAQVPADSLDAPAAQELRTRIQAGKQQAAAHEKAREDAMAQAREPGPGSTGFGSDTGSSAPAPSDSEPSDEGSNDGTEDAGTGTGVPGVGTPEAQLASSGCFQKGEPLEVKGRGRRDRWELADRPACRQQYASLQDQALIIEEGKVLAQVPKSSIQAIPVDGGTGPTPDAGR</sequence>
<dbReference type="Proteomes" id="UP000028547">
    <property type="component" value="Unassembled WGS sequence"/>
</dbReference>
<feature type="region of interest" description="Disordered" evidence="1">
    <location>
        <begin position="77"/>
        <end position="174"/>
    </location>
</feature>
<evidence type="ECO:0000313" key="2">
    <source>
        <dbReference type="EMBL" id="KFA93135.1"/>
    </source>
</evidence>
<organism evidence="2 3">
    <name type="scientific">Archangium violaceum Cb vi76</name>
    <dbReference type="NCBI Taxonomy" id="1406225"/>
    <lineage>
        <taxon>Bacteria</taxon>
        <taxon>Pseudomonadati</taxon>
        <taxon>Myxococcota</taxon>
        <taxon>Myxococcia</taxon>
        <taxon>Myxococcales</taxon>
        <taxon>Cystobacterineae</taxon>
        <taxon>Archangiaceae</taxon>
        <taxon>Archangium</taxon>
    </lineage>
</organism>
<evidence type="ECO:0000313" key="3">
    <source>
        <dbReference type="Proteomes" id="UP000028547"/>
    </source>
</evidence>
<gene>
    <name evidence="2" type="ORF">Q664_11100</name>
</gene>
<accession>A0A084SXF0</accession>
<evidence type="ECO:0000256" key="1">
    <source>
        <dbReference type="SAM" id="MobiDB-lite"/>
    </source>
</evidence>
<name>A0A084SXF0_9BACT</name>
<feature type="compositionally biased region" description="Acidic residues" evidence="1">
    <location>
        <begin position="123"/>
        <end position="134"/>
    </location>
</feature>
<comment type="caution">
    <text evidence="2">The sequence shown here is derived from an EMBL/GenBank/DDBJ whole genome shotgun (WGS) entry which is preliminary data.</text>
</comment>
<protein>
    <submittedName>
        <fullName evidence="2">Uncharacterized protein</fullName>
    </submittedName>
</protein>
<dbReference type="AlphaFoldDB" id="A0A084SXF0"/>
<dbReference type="EMBL" id="JPMI01000069">
    <property type="protein sequence ID" value="KFA93135.1"/>
    <property type="molecule type" value="Genomic_DNA"/>
</dbReference>
<feature type="compositionally biased region" description="Low complexity" evidence="1">
    <location>
        <begin position="108"/>
        <end position="122"/>
    </location>
</feature>
<reference evidence="2 3" key="1">
    <citation type="submission" date="2014-07" db="EMBL/GenBank/DDBJ databases">
        <title>Draft Genome Sequence of Gephyronic Acid Producer, Cystobacter violaceus Strain Cb vi76.</title>
        <authorList>
            <person name="Stevens D.C."/>
            <person name="Young J."/>
            <person name="Carmichael R."/>
            <person name="Tan J."/>
            <person name="Taylor R.E."/>
        </authorList>
    </citation>
    <scope>NUCLEOTIDE SEQUENCE [LARGE SCALE GENOMIC DNA]</scope>
    <source>
        <strain evidence="2 3">Cb vi76</strain>
    </source>
</reference>
<proteinExistence type="predicted"/>